<dbReference type="Proteomes" id="UP000636479">
    <property type="component" value="Unassembled WGS sequence"/>
</dbReference>
<dbReference type="RefSeq" id="XP_037220744.1">
    <property type="nucleotide sequence ID" value="XM_037362823.1"/>
</dbReference>
<name>A0A8H6SRW7_9AGAR</name>
<evidence type="ECO:0000313" key="5">
    <source>
        <dbReference type="Proteomes" id="UP000636479"/>
    </source>
</evidence>
<evidence type="ECO:0000256" key="1">
    <source>
        <dbReference type="PROSITE-ProRule" id="PRU00042"/>
    </source>
</evidence>
<gene>
    <name evidence="4" type="ORF">MIND_00606800</name>
</gene>
<evidence type="ECO:0000256" key="2">
    <source>
        <dbReference type="SAM" id="MobiDB-lite"/>
    </source>
</evidence>
<organism evidence="4 5">
    <name type="scientific">Mycena indigotica</name>
    <dbReference type="NCBI Taxonomy" id="2126181"/>
    <lineage>
        <taxon>Eukaryota</taxon>
        <taxon>Fungi</taxon>
        <taxon>Dikarya</taxon>
        <taxon>Basidiomycota</taxon>
        <taxon>Agaricomycotina</taxon>
        <taxon>Agaricomycetes</taxon>
        <taxon>Agaricomycetidae</taxon>
        <taxon>Agaricales</taxon>
        <taxon>Marasmiineae</taxon>
        <taxon>Mycenaceae</taxon>
        <taxon>Mycena</taxon>
    </lineage>
</organism>
<dbReference type="Pfam" id="PF00096">
    <property type="entry name" value="zf-C2H2"/>
    <property type="match status" value="1"/>
</dbReference>
<feature type="compositionally biased region" description="Acidic residues" evidence="2">
    <location>
        <begin position="55"/>
        <end position="78"/>
    </location>
</feature>
<sequence length="245" mass="27882">MSVDLAVSSRNGQRSPSSYMHVLVPSDSIHPYEVIAEDTFDGLPPISCLEHQLMEEAEAELEGEENDDNDDEDTDAEQEAERPPAKRRSPELCSQRKLVDGEDEQLSEPTTCKRAEYERKDDDDDDDDIELHPPLKRSRFEDFSEESGFGVLHNCNGTLENKEHPKGVFACKGCSITFGRGSDLERHWRSIHLQKTWKCLAPECGSREEFSRKDSLFRHISVAHKEDSERLKALYRRREASASSG</sequence>
<keyword evidence="1" id="KW-0479">Metal-binding</keyword>
<dbReference type="InterPro" id="IPR013087">
    <property type="entry name" value="Znf_C2H2_type"/>
</dbReference>
<keyword evidence="4" id="KW-0808">Transferase</keyword>
<keyword evidence="5" id="KW-1185">Reference proteome</keyword>
<proteinExistence type="predicted"/>
<reference evidence="4" key="1">
    <citation type="submission" date="2020-05" db="EMBL/GenBank/DDBJ databases">
        <title>Mycena genomes resolve the evolution of fungal bioluminescence.</title>
        <authorList>
            <person name="Tsai I.J."/>
        </authorList>
    </citation>
    <scope>NUCLEOTIDE SEQUENCE</scope>
    <source>
        <strain evidence="4">171206Taipei</strain>
    </source>
</reference>
<keyword evidence="1" id="KW-0862">Zinc</keyword>
<dbReference type="SMART" id="SM00355">
    <property type="entry name" value="ZnF_C2H2"/>
    <property type="match status" value="2"/>
</dbReference>
<feature type="compositionally biased region" description="Basic and acidic residues" evidence="2">
    <location>
        <begin position="111"/>
        <end position="120"/>
    </location>
</feature>
<dbReference type="GeneID" id="59345339"/>
<evidence type="ECO:0000313" key="4">
    <source>
        <dbReference type="EMBL" id="KAF7303772.1"/>
    </source>
</evidence>
<dbReference type="GO" id="GO:0016740">
    <property type="term" value="F:transferase activity"/>
    <property type="evidence" value="ECO:0007669"/>
    <property type="project" value="UniProtKB-KW"/>
</dbReference>
<accession>A0A8H6SRW7</accession>
<feature type="domain" description="C2H2-type" evidence="3">
    <location>
        <begin position="169"/>
        <end position="192"/>
    </location>
</feature>
<dbReference type="EMBL" id="JACAZF010000005">
    <property type="protein sequence ID" value="KAF7303772.1"/>
    <property type="molecule type" value="Genomic_DNA"/>
</dbReference>
<dbReference type="AlphaFoldDB" id="A0A8H6SRW7"/>
<dbReference type="PROSITE" id="PS50157">
    <property type="entry name" value="ZINC_FINGER_C2H2_2"/>
    <property type="match status" value="1"/>
</dbReference>
<dbReference type="GO" id="GO:0008270">
    <property type="term" value="F:zinc ion binding"/>
    <property type="evidence" value="ECO:0007669"/>
    <property type="project" value="UniProtKB-KW"/>
</dbReference>
<keyword evidence="1" id="KW-0863">Zinc-finger</keyword>
<dbReference type="PROSITE" id="PS00028">
    <property type="entry name" value="ZINC_FINGER_C2H2_1"/>
    <property type="match status" value="1"/>
</dbReference>
<comment type="caution">
    <text evidence="4">The sequence shown here is derived from an EMBL/GenBank/DDBJ whole genome shotgun (WGS) entry which is preliminary data.</text>
</comment>
<feature type="region of interest" description="Disordered" evidence="2">
    <location>
        <begin position="55"/>
        <end position="137"/>
    </location>
</feature>
<protein>
    <submittedName>
        <fullName evidence="4">Glycosyltransferase family 15 protein</fullName>
    </submittedName>
</protein>
<feature type="compositionally biased region" description="Basic and acidic residues" evidence="2">
    <location>
        <begin position="79"/>
        <end position="90"/>
    </location>
</feature>
<dbReference type="OrthoDB" id="8922241at2759"/>
<dbReference type="Gene3D" id="3.30.160.60">
    <property type="entry name" value="Classic Zinc Finger"/>
    <property type="match status" value="1"/>
</dbReference>
<evidence type="ECO:0000259" key="3">
    <source>
        <dbReference type="PROSITE" id="PS50157"/>
    </source>
</evidence>